<dbReference type="InterPro" id="IPR051681">
    <property type="entry name" value="Ser/Thr_Kinases-Pseudokinases"/>
</dbReference>
<dbReference type="PANTHER" id="PTHR44329">
    <property type="entry name" value="SERINE/THREONINE-PROTEIN KINASE TNNI3K-RELATED"/>
    <property type="match status" value="1"/>
</dbReference>
<protein>
    <submittedName>
        <fullName evidence="2">13898_t:CDS:1</fullName>
    </submittedName>
</protein>
<dbReference type="InterPro" id="IPR011990">
    <property type="entry name" value="TPR-like_helical_dom_sf"/>
</dbReference>
<dbReference type="Gene3D" id="1.25.40.10">
    <property type="entry name" value="Tetratricopeptide repeat domain"/>
    <property type="match status" value="1"/>
</dbReference>
<comment type="caution">
    <text evidence="2">The sequence shown here is derived from an EMBL/GenBank/DDBJ whole genome shotgun (WGS) entry which is preliminary data.</text>
</comment>
<dbReference type="InterPro" id="IPR011009">
    <property type="entry name" value="Kinase-like_dom_sf"/>
</dbReference>
<proteinExistence type="predicted"/>
<reference evidence="2" key="1">
    <citation type="submission" date="2022-08" db="EMBL/GenBank/DDBJ databases">
        <authorList>
            <person name="Kallberg Y."/>
            <person name="Tangrot J."/>
            <person name="Rosling A."/>
        </authorList>
    </citation>
    <scope>NUCLEOTIDE SEQUENCE</scope>
    <source>
        <strain evidence="2">Wild A</strain>
    </source>
</reference>
<dbReference type="Proteomes" id="UP001153678">
    <property type="component" value="Unassembled WGS sequence"/>
</dbReference>
<name>A0A9W4X1B1_9GLOM</name>
<dbReference type="OrthoDB" id="2321465at2759"/>
<dbReference type="GO" id="GO:0004674">
    <property type="term" value="F:protein serine/threonine kinase activity"/>
    <property type="evidence" value="ECO:0007669"/>
    <property type="project" value="TreeGrafter"/>
</dbReference>
<accession>A0A9W4X1B1</accession>
<dbReference type="SUPFAM" id="SSF81901">
    <property type="entry name" value="HCP-like"/>
    <property type="match status" value="1"/>
</dbReference>
<evidence type="ECO:0000313" key="3">
    <source>
        <dbReference type="Proteomes" id="UP001153678"/>
    </source>
</evidence>
<dbReference type="InterPro" id="IPR006597">
    <property type="entry name" value="Sel1-like"/>
</dbReference>
<sequence length="378" mass="44201">MILEYANGGNLRDYLGNKRNFISLQWKDKIRMALDITSGLMCLHKDNIIHRDLHSKNILVHNNRLMIADLGLSKKITEVTTTSKFEGMAEYIDPQCYIIDKYIRDKKSDIYSLGVLLWEITSGRPPFSNFDNRFTLIYQLINSQIRESPEENTPLKESSEALIEISKVYIIHNDTGPTKSLDFDRIIESHRPKSRAIFDYLINNPTIDHYDVMIGIFHYHYSESEKYEKFYQCVMKASENDDIYGHFELGRCYYHGYGTEIDSNKAIELFERSGLNIALYRLADHHNQCGNLQEAFELYTRSAEKGYVISQQIVGEFYYSGRVPQKDHEIALKWYKKYQNGGGINDVEERIKDIDDYLNKMHLAIGVFNFLTKKFIRP</sequence>
<dbReference type="EMBL" id="CAMKVN010001996">
    <property type="protein sequence ID" value="CAI2179126.1"/>
    <property type="molecule type" value="Genomic_DNA"/>
</dbReference>
<dbReference type="InterPro" id="IPR000719">
    <property type="entry name" value="Prot_kinase_dom"/>
</dbReference>
<dbReference type="Gene3D" id="1.10.510.10">
    <property type="entry name" value="Transferase(Phosphotransferase) domain 1"/>
    <property type="match status" value="1"/>
</dbReference>
<gene>
    <name evidence="2" type="ORF">FWILDA_LOCUS8932</name>
</gene>
<feature type="domain" description="Protein kinase" evidence="1">
    <location>
        <begin position="1"/>
        <end position="207"/>
    </location>
</feature>
<keyword evidence="3" id="KW-1185">Reference proteome</keyword>
<dbReference type="SMART" id="SM00671">
    <property type="entry name" value="SEL1"/>
    <property type="match status" value="3"/>
</dbReference>
<dbReference type="PROSITE" id="PS50011">
    <property type="entry name" value="PROTEIN_KINASE_DOM"/>
    <property type="match status" value="1"/>
</dbReference>
<dbReference type="AlphaFoldDB" id="A0A9W4X1B1"/>
<dbReference type="Pfam" id="PF00069">
    <property type="entry name" value="Pkinase"/>
    <property type="match status" value="1"/>
</dbReference>
<evidence type="ECO:0000259" key="1">
    <source>
        <dbReference type="PROSITE" id="PS50011"/>
    </source>
</evidence>
<dbReference type="GO" id="GO:0005524">
    <property type="term" value="F:ATP binding"/>
    <property type="evidence" value="ECO:0007669"/>
    <property type="project" value="InterPro"/>
</dbReference>
<dbReference type="SUPFAM" id="SSF56112">
    <property type="entry name" value="Protein kinase-like (PK-like)"/>
    <property type="match status" value="1"/>
</dbReference>
<dbReference type="Pfam" id="PF08238">
    <property type="entry name" value="Sel1"/>
    <property type="match status" value="3"/>
</dbReference>
<evidence type="ECO:0000313" key="2">
    <source>
        <dbReference type="EMBL" id="CAI2179126.1"/>
    </source>
</evidence>
<organism evidence="2 3">
    <name type="scientific">Funneliformis geosporum</name>
    <dbReference type="NCBI Taxonomy" id="1117311"/>
    <lineage>
        <taxon>Eukaryota</taxon>
        <taxon>Fungi</taxon>
        <taxon>Fungi incertae sedis</taxon>
        <taxon>Mucoromycota</taxon>
        <taxon>Glomeromycotina</taxon>
        <taxon>Glomeromycetes</taxon>
        <taxon>Glomerales</taxon>
        <taxon>Glomeraceae</taxon>
        <taxon>Funneliformis</taxon>
    </lineage>
</organism>